<sequence>MRTVYVIIFFVLMTSIFSELQAQNDFAILEKNVNIRAKNLTQKLNITKDTLLLKSNTLINKVYAVNMNYKREVNLTVREKSVKIPLKKLSKGKHVFVAVQSPVRIVFVVKILRDNSVLLALEEDKMLSKNE</sequence>
<keyword evidence="2" id="KW-1185">Reference proteome</keyword>
<dbReference type="RefSeq" id="WP_249995808.1">
    <property type="nucleotide sequence ID" value="NZ_CP116221.1"/>
</dbReference>
<dbReference type="Proteomes" id="UP001202717">
    <property type="component" value="Chromosome"/>
</dbReference>
<dbReference type="EMBL" id="CP116221">
    <property type="protein sequence ID" value="WCO00815.1"/>
    <property type="molecule type" value="Genomic_DNA"/>
</dbReference>
<accession>A0ABY7RVU6</accession>
<name>A0ABY7RVU6_9FLAO</name>
<reference evidence="1 2" key="1">
    <citation type="submission" date="2023-01" db="EMBL/GenBank/DDBJ databases">
        <title>Psychroserpens ponticola sp. nov., isolated from seawater.</title>
        <authorList>
            <person name="Kristyanto S."/>
            <person name="Jung J."/>
            <person name="Kim J.M."/>
            <person name="Jeon C.O."/>
        </authorList>
    </citation>
    <scope>NUCLEOTIDE SEQUENCE [LARGE SCALE GENOMIC DNA]</scope>
    <source>
        <strain evidence="1 2">MSW6</strain>
    </source>
</reference>
<protein>
    <recommendedName>
        <fullName evidence="3">DUF4138 domain-containing protein</fullName>
    </recommendedName>
</protein>
<evidence type="ECO:0000313" key="2">
    <source>
        <dbReference type="Proteomes" id="UP001202717"/>
    </source>
</evidence>
<organism evidence="1 2">
    <name type="scientific">Psychroserpens ponticola</name>
    <dbReference type="NCBI Taxonomy" id="2932268"/>
    <lineage>
        <taxon>Bacteria</taxon>
        <taxon>Pseudomonadati</taxon>
        <taxon>Bacteroidota</taxon>
        <taxon>Flavobacteriia</taxon>
        <taxon>Flavobacteriales</taxon>
        <taxon>Flavobacteriaceae</taxon>
        <taxon>Psychroserpens</taxon>
    </lineage>
</organism>
<evidence type="ECO:0000313" key="1">
    <source>
        <dbReference type="EMBL" id="WCO00815.1"/>
    </source>
</evidence>
<proteinExistence type="predicted"/>
<gene>
    <name evidence="1" type="ORF">MUN68_012150</name>
</gene>
<evidence type="ECO:0008006" key="3">
    <source>
        <dbReference type="Google" id="ProtNLM"/>
    </source>
</evidence>